<keyword evidence="3" id="KW-0853">WD repeat</keyword>
<dbReference type="Proteomes" id="UP000827284">
    <property type="component" value="Unassembled WGS sequence"/>
</dbReference>
<dbReference type="PANTHER" id="PTHR14927:SF0">
    <property type="entry name" value="NUCLEOLAR PROTEIN 10"/>
    <property type="match status" value="1"/>
</dbReference>
<dbReference type="InterPro" id="IPR012580">
    <property type="entry name" value="NUC153"/>
</dbReference>
<dbReference type="SUPFAM" id="SSF101908">
    <property type="entry name" value="Putative isomerase YbhE"/>
    <property type="match status" value="1"/>
</dbReference>
<dbReference type="Pfam" id="PF23097">
    <property type="entry name" value="NOL10_2nd"/>
    <property type="match status" value="1"/>
</dbReference>
<feature type="compositionally biased region" description="Polar residues" evidence="6">
    <location>
        <begin position="601"/>
        <end position="616"/>
    </location>
</feature>
<feature type="domain" description="Nucleolar protein 10-like N-terminal" evidence="9">
    <location>
        <begin position="3"/>
        <end position="376"/>
    </location>
</feature>
<comment type="caution">
    <text evidence="10">The sequence shown here is derived from an EMBL/GenBank/DDBJ whole genome shotgun (WGS) entry which is preliminary data.</text>
</comment>
<evidence type="ECO:0000259" key="7">
    <source>
        <dbReference type="Pfam" id="PF08159"/>
    </source>
</evidence>
<dbReference type="GO" id="GO:0030686">
    <property type="term" value="C:90S preribosome"/>
    <property type="evidence" value="ECO:0007669"/>
    <property type="project" value="TreeGrafter"/>
</dbReference>
<name>A0A9P3H642_9FUNG</name>
<evidence type="ECO:0000256" key="6">
    <source>
        <dbReference type="SAM" id="MobiDB-lite"/>
    </source>
</evidence>
<feature type="compositionally biased region" description="Gly residues" evidence="6">
    <location>
        <begin position="646"/>
        <end position="665"/>
    </location>
</feature>
<feature type="domain" description="NUC153" evidence="7">
    <location>
        <begin position="500"/>
        <end position="527"/>
    </location>
</feature>
<dbReference type="Pfam" id="PF23098">
    <property type="entry name" value="Beta-prop_NOL10_N"/>
    <property type="match status" value="1"/>
</dbReference>
<feature type="compositionally biased region" description="Basic and acidic residues" evidence="6">
    <location>
        <begin position="618"/>
        <end position="627"/>
    </location>
</feature>
<evidence type="ECO:0000313" key="10">
    <source>
        <dbReference type="EMBL" id="GJJ70722.1"/>
    </source>
</evidence>
<evidence type="ECO:0000256" key="3">
    <source>
        <dbReference type="ARBA" id="ARBA00022574"/>
    </source>
</evidence>
<evidence type="ECO:0000256" key="5">
    <source>
        <dbReference type="ARBA" id="ARBA00023242"/>
    </source>
</evidence>
<dbReference type="InterPro" id="IPR040382">
    <property type="entry name" value="NOL10/Enp2"/>
</dbReference>
<evidence type="ECO:0000256" key="2">
    <source>
        <dbReference type="ARBA" id="ARBA00005264"/>
    </source>
</evidence>
<protein>
    <submittedName>
        <fullName evidence="10">Ribosome biogenesis protein ENP2</fullName>
    </submittedName>
</protein>
<organism evidence="10 11">
    <name type="scientific">Entomortierella parvispora</name>
    <dbReference type="NCBI Taxonomy" id="205924"/>
    <lineage>
        <taxon>Eukaryota</taxon>
        <taxon>Fungi</taxon>
        <taxon>Fungi incertae sedis</taxon>
        <taxon>Mucoromycota</taxon>
        <taxon>Mortierellomycotina</taxon>
        <taxon>Mortierellomycetes</taxon>
        <taxon>Mortierellales</taxon>
        <taxon>Mortierellaceae</taxon>
        <taxon>Entomortierella</taxon>
    </lineage>
</organism>
<feature type="domain" description="Nucleolar protein 10-like second" evidence="8">
    <location>
        <begin position="381"/>
        <end position="429"/>
    </location>
</feature>
<keyword evidence="11" id="KW-1185">Reference proteome</keyword>
<keyword evidence="4" id="KW-0677">Repeat</keyword>
<evidence type="ECO:0000256" key="1">
    <source>
        <dbReference type="ARBA" id="ARBA00004604"/>
    </source>
</evidence>
<dbReference type="AlphaFoldDB" id="A0A9P3H642"/>
<dbReference type="EMBL" id="BQFW01000004">
    <property type="protein sequence ID" value="GJJ70722.1"/>
    <property type="molecule type" value="Genomic_DNA"/>
</dbReference>
<feature type="region of interest" description="Disordered" evidence="6">
    <location>
        <begin position="541"/>
        <end position="695"/>
    </location>
</feature>
<dbReference type="GO" id="GO:0000462">
    <property type="term" value="P:maturation of SSU-rRNA from tricistronic rRNA transcript (SSU-rRNA, 5.8S rRNA, LSU-rRNA)"/>
    <property type="evidence" value="ECO:0007669"/>
    <property type="project" value="TreeGrafter"/>
</dbReference>
<gene>
    <name evidence="10" type="ORF">EMPS_03072</name>
</gene>
<dbReference type="InterPro" id="IPR056551">
    <property type="entry name" value="Beta-prop_NOL10_N"/>
</dbReference>
<evidence type="ECO:0000259" key="9">
    <source>
        <dbReference type="Pfam" id="PF23098"/>
    </source>
</evidence>
<evidence type="ECO:0000313" key="11">
    <source>
        <dbReference type="Proteomes" id="UP000827284"/>
    </source>
</evidence>
<dbReference type="OrthoDB" id="273340at2759"/>
<dbReference type="PANTHER" id="PTHR14927">
    <property type="entry name" value="NUCLEOLAR PROTEIN 10"/>
    <property type="match status" value="1"/>
</dbReference>
<dbReference type="Gene3D" id="2.130.10.10">
    <property type="entry name" value="YVTN repeat-like/Quinoprotein amine dehydrogenase"/>
    <property type="match status" value="2"/>
</dbReference>
<reference evidence="10" key="1">
    <citation type="submission" date="2021-11" db="EMBL/GenBank/DDBJ databases">
        <authorList>
            <person name="Herlambang A."/>
            <person name="Guo Y."/>
            <person name="Takashima Y."/>
            <person name="Nishizawa T."/>
        </authorList>
    </citation>
    <scope>NUCLEOTIDE SEQUENCE</scope>
    <source>
        <strain evidence="10">E1425</strain>
    </source>
</reference>
<comment type="subcellular location">
    <subcellularLocation>
        <location evidence="1">Nucleus</location>
        <location evidence="1">Nucleolus</location>
    </subcellularLocation>
</comment>
<comment type="similarity">
    <text evidence="2">Belongs to the WD repeat NOL10/ENP2 family.</text>
</comment>
<sequence>MSLQVQNANNVKIYTVSGSKGSRSIPDWLARRNKKTLKNDLDWRHRIELIQDFEFPEASLKIRTTRDGKYVMATGVYKPQMRVYEYSEMSMKFDRHTDVENVDFQILSDDWTKTVHLQADRSIEFHAQGGIHFKTRIPKFGRSLTYHYPSCDLLVTGSSNEIYRVNLEQGRFLNSLVTDVDPTDGSGVNCGEINPAHLLYGCGTDAGTVEFWDLRVRGRVGILAPSLPENVMSSSLSISAMKFRDDGLTMAVGTSTGHVLMYDLRSSVPLYVKDHQYGFPIKSLTFHEGTQGEDGRSKVVSADCKIIKIWDRENGQNFTSIEPVNDINDVCVVDNSGLMFVANEGIQMQSYYIPSLGPAPKWCSFLDNLTEELEENPVQNIYDDYKFVSRKELASLGLDHLVGSSVLKPYMHGFFIDLRLYEKAKAIANPFAYTDYREKEAKEKLAKESGSRIRATMKLPKVNKLLATKMMMEDAKARRKAAAAGEDVSEASTAPGALKDNRFADLFTNPDFQVDETTNEFKLINPVQSTKKPSYRIVGDDEVEEASEASQSDGSDVDSDEDLIRVSTFKSGKKKGDQITSIRSGIKDRKRIPKMEALKQRASNSSAPVLKSQAQRSFADRVAKDRSTSNTISRSTAGGMEMTFNIGGGRGGRGGRGGSRGGRGGSSSSRGSSGGSGGGERRERRSAGRNTIRNL</sequence>
<keyword evidence="5" id="KW-0539">Nucleus</keyword>
<dbReference type="InterPro" id="IPR015943">
    <property type="entry name" value="WD40/YVTN_repeat-like_dom_sf"/>
</dbReference>
<dbReference type="GO" id="GO:0032040">
    <property type="term" value="C:small-subunit processome"/>
    <property type="evidence" value="ECO:0007669"/>
    <property type="project" value="TreeGrafter"/>
</dbReference>
<accession>A0A9P3H642</accession>
<evidence type="ECO:0000256" key="4">
    <source>
        <dbReference type="ARBA" id="ARBA00022737"/>
    </source>
</evidence>
<evidence type="ECO:0000259" key="8">
    <source>
        <dbReference type="Pfam" id="PF23097"/>
    </source>
</evidence>
<reference evidence="10" key="2">
    <citation type="journal article" date="2022" name="Microbiol. Resour. Announc.">
        <title>Whole-Genome Sequence of Entomortierella parvispora E1425, a Mucoromycotan Fungus Associated with Burkholderiaceae-Related Endosymbiotic Bacteria.</title>
        <authorList>
            <person name="Herlambang A."/>
            <person name="Guo Y."/>
            <person name="Takashima Y."/>
            <person name="Narisawa K."/>
            <person name="Ohta H."/>
            <person name="Nishizawa T."/>
        </authorList>
    </citation>
    <scope>NUCLEOTIDE SEQUENCE</scope>
    <source>
        <strain evidence="10">E1425</strain>
    </source>
</reference>
<dbReference type="Pfam" id="PF08159">
    <property type="entry name" value="NUC153"/>
    <property type="match status" value="1"/>
</dbReference>
<proteinExistence type="inferred from homology"/>
<dbReference type="InterPro" id="IPR056550">
    <property type="entry name" value="NOL10_2nd"/>
</dbReference>